<gene>
    <name evidence="2" type="ORF">OCBIM_22014362mg</name>
</gene>
<name>A0A0L8FM76_OCTBM</name>
<evidence type="ECO:0000256" key="1">
    <source>
        <dbReference type="SAM" id="Phobius"/>
    </source>
</evidence>
<feature type="transmembrane region" description="Helical" evidence="1">
    <location>
        <begin position="16"/>
        <end position="32"/>
    </location>
</feature>
<evidence type="ECO:0000313" key="2">
    <source>
        <dbReference type="EMBL" id="KOF65794.1"/>
    </source>
</evidence>
<dbReference type="EMBL" id="KQ428883">
    <property type="protein sequence ID" value="KOF65794.1"/>
    <property type="molecule type" value="Genomic_DNA"/>
</dbReference>
<accession>A0A0L8FM76</accession>
<keyword evidence="1" id="KW-0472">Membrane</keyword>
<sequence>MVISIFTHVIPNSEQGLIFFIICKVFFFLFFVSFMSLFFLLLLFSVWLNTLCFHFLFGSM</sequence>
<keyword evidence="1" id="KW-0812">Transmembrane</keyword>
<organism evidence="2">
    <name type="scientific">Octopus bimaculoides</name>
    <name type="common">California two-spotted octopus</name>
    <dbReference type="NCBI Taxonomy" id="37653"/>
    <lineage>
        <taxon>Eukaryota</taxon>
        <taxon>Metazoa</taxon>
        <taxon>Spiralia</taxon>
        <taxon>Lophotrochozoa</taxon>
        <taxon>Mollusca</taxon>
        <taxon>Cephalopoda</taxon>
        <taxon>Coleoidea</taxon>
        <taxon>Octopodiformes</taxon>
        <taxon>Octopoda</taxon>
        <taxon>Incirrata</taxon>
        <taxon>Octopodidae</taxon>
        <taxon>Octopus</taxon>
    </lineage>
</organism>
<keyword evidence="1" id="KW-1133">Transmembrane helix</keyword>
<protein>
    <submittedName>
        <fullName evidence="2">Uncharacterized protein</fullName>
    </submittedName>
</protein>
<feature type="transmembrane region" description="Helical" evidence="1">
    <location>
        <begin position="37"/>
        <end position="57"/>
    </location>
</feature>
<dbReference type="AlphaFoldDB" id="A0A0L8FM76"/>
<proteinExistence type="predicted"/>
<reference evidence="2" key="1">
    <citation type="submission" date="2015-07" db="EMBL/GenBank/DDBJ databases">
        <title>MeaNS - Measles Nucleotide Surveillance Program.</title>
        <authorList>
            <person name="Tran T."/>
            <person name="Druce J."/>
        </authorList>
    </citation>
    <scope>NUCLEOTIDE SEQUENCE</scope>
    <source>
        <strain evidence="2">UCB-OBI-ISO-001</strain>
        <tissue evidence="2">Gonad</tissue>
    </source>
</reference>